<reference evidence="2 3" key="1">
    <citation type="submission" date="2016-10" db="EMBL/GenBank/DDBJ databases">
        <authorList>
            <person name="de Groot N.N."/>
        </authorList>
    </citation>
    <scope>NUCLEOTIDE SEQUENCE [LARGE SCALE GENOMIC DNA]</scope>
    <source>
        <strain evidence="2 3">DSM 17794</strain>
    </source>
</reference>
<dbReference type="OrthoDB" id="1122028at2"/>
<dbReference type="PROSITE" id="PS50925">
    <property type="entry name" value="BLUF"/>
    <property type="match status" value="1"/>
</dbReference>
<evidence type="ECO:0000259" key="1">
    <source>
        <dbReference type="PROSITE" id="PS50925"/>
    </source>
</evidence>
<gene>
    <name evidence="2" type="ORF">SAMN05660413_01362</name>
</gene>
<proteinExistence type="predicted"/>
<dbReference type="RefSeq" id="WP_093407508.1">
    <property type="nucleotide sequence ID" value="NZ_FOVL01000006.1"/>
</dbReference>
<dbReference type="Pfam" id="PF04940">
    <property type="entry name" value="BLUF"/>
    <property type="match status" value="1"/>
</dbReference>
<organism evidence="2 3">
    <name type="scientific">Salegentibacter flavus</name>
    <dbReference type="NCBI Taxonomy" id="287099"/>
    <lineage>
        <taxon>Bacteria</taxon>
        <taxon>Pseudomonadati</taxon>
        <taxon>Bacteroidota</taxon>
        <taxon>Flavobacteriia</taxon>
        <taxon>Flavobacteriales</taxon>
        <taxon>Flavobacteriaceae</taxon>
        <taxon>Salegentibacter</taxon>
    </lineage>
</organism>
<accession>A0A1I4ZIF0</accession>
<dbReference type="GO" id="GO:0071949">
    <property type="term" value="F:FAD binding"/>
    <property type="evidence" value="ECO:0007669"/>
    <property type="project" value="InterPro"/>
</dbReference>
<name>A0A1I4ZIF0_9FLAO</name>
<dbReference type="SMART" id="SM01034">
    <property type="entry name" value="BLUF"/>
    <property type="match status" value="1"/>
</dbReference>
<evidence type="ECO:0000313" key="2">
    <source>
        <dbReference type="EMBL" id="SFN50036.1"/>
    </source>
</evidence>
<dbReference type="InterPro" id="IPR007024">
    <property type="entry name" value="BLUF_domain"/>
</dbReference>
<dbReference type="EMBL" id="FOVL01000006">
    <property type="protein sequence ID" value="SFN50036.1"/>
    <property type="molecule type" value="Genomic_DNA"/>
</dbReference>
<dbReference type="SUPFAM" id="SSF54975">
    <property type="entry name" value="Acylphosphatase/BLUF domain-like"/>
    <property type="match status" value="1"/>
</dbReference>
<evidence type="ECO:0000313" key="3">
    <source>
        <dbReference type="Proteomes" id="UP000199153"/>
    </source>
</evidence>
<dbReference type="Proteomes" id="UP000199153">
    <property type="component" value="Unassembled WGS sequence"/>
</dbReference>
<dbReference type="InterPro" id="IPR036046">
    <property type="entry name" value="Acylphosphatase-like_dom_sf"/>
</dbReference>
<feature type="domain" description="BLUF" evidence="1">
    <location>
        <begin position="2"/>
        <end position="93"/>
    </location>
</feature>
<keyword evidence="3" id="KW-1185">Reference proteome</keyword>
<dbReference type="Gene3D" id="3.30.70.100">
    <property type="match status" value="1"/>
</dbReference>
<dbReference type="AlphaFoldDB" id="A0A1I4ZIF0"/>
<dbReference type="GO" id="GO:0009882">
    <property type="term" value="F:blue light photoreceptor activity"/>
    <property type="evidence" value="ECO:0007669"/>
    <property type="project" value="InterPro"/>
</dbReference>
<protein>
    <submittedName>
        <fullName evidence="2">Piwi domain-containing protein</fullName>
    </submittedName>
</protein>
<sequence>MRYAISYVSTQIKELLPSEVVQILHDSKRRNDNFGVNGLLVYSEGNFFEVLEGEKKKIKDLYQAILKDKRHKNIILIFEKTVHKPLFKDEETHFISENTLYRTMTIEHFWECIKDLDDVTKNTVNKMLTIIGFFSNTNMETTPGSGTK</sequence>